<dbReference type="EMBL" id="MU004184">
    <property type="protein sequence ID" value="KAF2499068.1"/>
    <property type="molecule type" value="Genomic_DNA"/>
</dbReference>
<protein>
    <submittedName>
        <fullName evidence="2">Uncharacterized protein</fullName>
    </submittedName>
</protein>
<feature type="compositionally biased region" description="Basic and acidic residues" evidence="1">
    <location>
        <begin position="342"/>
        <end position="354"/>
    </location>
</feature>
<keyword evidence="3" id="KW-1185">Reference proteome</keyword>
<proteinExistence type="predicted"/>
<feature type="region of interest" description="Disordered" evidence="1">
    <location>
        <begin position="90"/>
        <end position="111"/>
    </location>
</feature>
<accession>A0A6A6R2R8</accession>
<dbReference type="Proteomes" id="UP000799750">
    <property type="component" value="Unassembled WGS sequence"/>
</dbReference>
<dbReference type="AlphaFoldDB" id="A0A6A6R2R8"/>
<organism evidence="2 3">
    <name type="scientific">Lophium mytilinum</name>
    <dbReference type="NCBI Taxonomy" id="390894"/>
    <lineage>
        <taxon>Eukaryota</taxon>
        <taxon>Fungi</taxon>
        <taxon>Dikarya</taxon>
        <taxon>Ascomycota</taxon>
        <taxon>Pezizomycotina</taxon>
        <taxon>Dothideomycetes</taxon>
        <taxon>Pleosporomycetidae</taxon>
        <taxon>Mytilinidiales</taxon>
        <taxon>Mytilinidiaceae</taxon>
        <taxon>Lophium</taxon>
    </lineage>
</organism>
<gene>
    <name evidence="2" type="ORF">BU16DRAFT_603038</name>
</gene>
<feature type="compositionally biased region" description="Pro residues" evidence="1">
    <location>
        <begin position="92"/>
        <end position="102"/>
    </location>
</feature>
<evidence type="ECO:0000313" key="2">
    <source>
        <dbReference type="EMBL" id="KAF2499068.1"/>
    </source>
</evidence>
<evidence type="ECO:0000313" key="3">
    <source>
        <dbReference type="Proteomes" id="UP000799750"/>
    </source>
</evidence>
<name>A0A6A6R2R8_9PEZI</name>
<evidence type="ECO:0000256" key="1">
    <source>
        <dbReference type="SAM" id="MobiDB-lite"/>
    </source>
</evidence>
<feature type="region of interest" description="Disordered" evidence="1">
    <location>
        <begin position="324"/>
        <end position="354"/>
    </location>
</feature>
<reference evidence="2" key="1">
    <citation type="journal article" date="2020" name="Stud. Mycol.">
        <title>101 Dothideomycetes genomes: a test case for predicting lifestyles and emergence of pathogens.</title>
        <authorList>
            <person name="Haridas S."/>
            <person name="Albert R."/>
            <person name="Binder M."/>
            <person name="Bloem J."/>
            <person name="Labutti K."/>
            <person name="Salamov A."/>
            <person name="Andreopoulos B."/>
            <person name="Baker S."/>
            <person name="Barry K."/>
            <person name="Bills G."/>
            <person name="Bluhm B."/>
            <person name="Cannon C."/>
            <person name="Castanera R."/>
            <person name="Culley D."/>
            <person name="Daum C."/>
            <person name="Ezra D."/>
            <person name="Gonzalez J."/>
            <person name="Henrissat B."/>
            <person name="Kuo A."/>
            <person name="Liang C."/>
            <person name="Lipzen A."/>
            <person name="Lutzoni F."/>
            <person name="Magnuson J."/>
            <person name="Mondo S."/>
            <person name="Nolan M."/>
            <person name="Ohm R."/>
            <person name="Pangilinan J."/>
            <person name="Park H.-J."/>
            <person name="Ramirez L."/>
            <person name="Alfaro M."/>
            <person name="Sun H."/>
            <person name="Tritt A."/>
            <person name="Yoshinaga Y."/>
            <person name="Zwiers L.-H."/>
            <person name="Turgeon B."/>
            <person name="Goodwin S."/>
            <person name="Spatafora J."/>
            <person name="Crous P."/>
            <person name="Grigoriev I."/>
        </authorList>
    </citation>
    <scope>NUCLEOTIDE SEQUENCE</scope>
    <source>
        <strain evidence="2">CBS 269.34</strain>
    </source>
</reference>
<sequence>MGAKRRANGTYHGRREKGKDVEGIEIPLESVMKEICAQKDEKVQATRTICVNETRFLTVMGDLDDESFSTLLTVSQVVVVAARLSAVGRCPPGVPAGPPAPATRPSSSKPRCHLSEELEGVDFSALKLLLLWGRRKTAAGHAEGILDELRQFSRHRWTMLRGRDEGGLVRDEERRRPGVEEFQWAAAKPALDDSSPLASLLRPPKSLADSHIDLRNPLIALGNLETLSSELLGSIGTFGRVSRSSAELRSSLPARWSSTPSAASLHHNTGEALQQGLSGVPGGHTSSARSFRGLETSVIECRPARDREGGGGGRAISCAALAIQTPPYPPPAPALQNPRPANARESRTRGIGEP</sequence>
<dbReference type="OrthoDB" id="10643047at2759"/>